<dbReference type="InterPro" id="IPR033949">
    <property type="entry name" value="CobQ_GATase1"/>
</dbReference>
<dbReference type="GO" id="GO:0003824">
    <property type="term" value="F:catalytic activity"/>
    <property type="evidence" value="ECO:0007669"/>
    <property type="project" value="InterPro"/>
</dbReference>
<dbReference type="SUPFAM" id="SSF52317">
    <property type="entry name" value="Class I glutamine amidotransferase-like"/>
    <property type="match status" value="1"/>
</dbReference>
<dbReference type="InterPro" id="IPR011698">
    <property type="entry name" value="GATase_3"/>
</dbReference>
<protein>
    <submittedName>
        <fullName evidence="3">Cobyric acid synthase</fullName>
    </submittedName>
</protein>
<evidence type="ECO:0000259" key="2">
    <source>
        <dbReference type="Pfam" id="PF07685"/>
    </source>
</evidence>
<dbReference type="EMBL" id="VSSQ01032958">
    <property type="protein sequence ID" value="MPM84397.1"/>
    <property type="molecule type" value="Genomic_DNA"/>
</dbReference>
<organism evidence="3">
    <name type="scientific">bioreactor metagenome</name>
    <dbReference type="NCBI Taxonomy" id="1076179"/>
    <lineage>
        <taxon>unclassified sequences</taxon>
        <taxon>metagenomes</taxon>
        <taxon>ecological metagenomes</taxon>
    </lineage>
</organism>
<accession>A0A645D5B4</accession>
<dbReference type="AlphaFoldDB" id="A0A645D5B4"/>
<name>A0A645D5B4_9ZZZZ</name>
<reference evidence="3" key="1">
    <citation type="submission" date="2019-08" db="EMBL/GenBank/DDBJ databases">
        <authorList>
            <person name="Kucharzyk K."/>
            <person name="Murdoch R.W."/>
            <person name="Higgins S."/>
            <person name="Loffler F."/>
        </authorList>
    </citation>
    <scope>NUCLEOTIDE SEQUENCE</scope>
</reference>
<dbReference type="PROSITE" id="PS51274">
    <property type="entry name" value="GATASE_COBBQ"/>
    <property type="match status" value="1"/>
</dbReference>
<dbReference type="Pfam" id="PF07685">
    <property type="entry name" value="GATase_3"/>
    <property type="match status" value="1"/>
</dbReference>
<sequence length="205" mass="23252">MLFLKQTGLDSAIRELFAEGKQIYGICGGYQILGRRIFDPQSIEGEERECEGIGILPVETIMESEKQTVRREFRFIGGDAQNGESEICMGYEIHMGKTTVCDKGIFKPVALFNNSDQSSLLSLTDQSAIPALSDGYYHSQRCFVTYLHGIFDNKIVLEHILSITKKPYTLPSKSIAELREQEFDKLAKVVRENVDLEQLYKILEQ</sequence>
<dbReference type="PANTHER" id="PTHR21343">
    <property type="entry name" value="DETHIOBIOTIN SYNTHETASE"/>
    <property type="match status" value="1"/>
</dbReference>
<keyword evidence="1" id="KW-0315">Glutamine amidotransferase</keyword>
<dbReference type="GO" id="GO:0009236">
    <property type="term" value="P:cobalamin biosynthetic process"/>
    <property type="evidence" value="ECO:0007669"/>
    <property type="project" value="InterPro"/>
</dbReference>
<dbReference type="CDD" id="cd01750">
    <property type="entry name" value="GATase1_CobQ"/>
    <property type="match status" value="1"/>
</dbReference>
<comment type="caution">
    <text evidence="3">The sequence shown here is derived from an EMBL/GenBank/DDBJ whole genome shotgun (WGS) entry which is preliminary data.</text>
</comment>
<dbReference type="InterPro" id="IPR029062">
    <property type="entry name" value="Class_I_gatase-like"/>
</dbReference>
<evidence type="ECO:0000256" key="1">
    <source>
        <dbReference type="ARBA" id="ARBA00022962"/>
    </source>
</evidence>
<proteinExistence type="predicted"/>
<dbReference type="Gene3D" id="3.40.50.880">
    <property type="match status" value="1"/>
</dbReference>
<feature type="domain" description="CobB/CobQ-like glutamine amidotransferase" evidence="2">
    <location>
        <begin position="3"/>
        <end position="154"/>
    </location>
</feature>
<gene>
    <name evidence="3" type="primary">cobQ_26</name>
    <name evidence="3" type="ORF">SDC9_131468</name>
</gene>
<evidence type="ECO:0000313" key="3">
    <source>
        <dbReference type="EMBL" id="MPM84397.1"/>
    </source>
</evidence>
<dbReference type="PANTHER" id="PTHR21343:SF1">
    <property type="entry name" value="COBYRIC ACID SYNTHASE"/>
    <property type="match status" value="1"/>
</dbReference>